<dbReference type="GO" id="GO:0004527">
    <property type="term" value="F:exonuclease activity"/>
    <property type="evidence" value="ECO:0007669"/>
    <property type="project" value="UniProtKB-KW"/>
</dbReference>
<feature type="compositionally biased region" description="Pro residues" evidence="1">
    <location>
        <begin position="10"/>
        <end position="20"/>
    </location>
</feature>
<keyword evidence="3" id="KW-1185">Reference proteome</keyword>
<dbReference type="SUPFAM" id="SSF56219">
    <property type="entry name" value="DNase I-like"/>
    <property type="match status" value="1"/>
</dbReference>
<proteinExistence type="predicted"/>
<reference evidence="3" key="1">
    <citation type="submission" date="2010-11" db="EMBL/GenBank/DDBJ databases">
        <title>The complete sequence of chromosome of Oceanithermus profundus DSM 14977.</title>
        <authorList>
            <consortium name="US DOE Joint Genome Institute (JGI-PGF)"/>
            <person name="Lucas S."/>
            <person name="Copeland A."/>
            <person name="Lapidus A."/>
            <person name="Bruce D."/>
            <person name="Goodwin L."/>
            <person name="Pitluck S."/>
            <person name="Kyrpides N."/>
            <person name="Mavromatis K."/>
            <person name="Pagani I."/>
            <person name="Ivanova N."/>
            <person name="Zhang X."/>
            <person name="Brettin T."/>
            <person name="Detter J.C."/>
            <person name="Tapia R."/>
            <person name="Han C."/>
            <person name="Land M."/>
            <person name="Hauser L."/>
            <person name="Markowitz V."/>
            <person name="Cheng J.-F."/>
            <person name="Hugenholtz P."/>
            <person name="Woyke T."/>
            <person name="Wu D."/>
            <person name="Tindall B."/>
            <person name="Faehnrich R."/>
            <person name="Brambilla E."/>
            <person name="Klenk H.-P."/>
            <person name="Eisen J.A."/>
        </authorList>
    </citation>
    <scope>NUCLEOTIDE SEQUENCE [LARGE SCALE GENOMIC DNA]</scope>
    <source>
        <strain evidence="3">DSM 14977 / NBRC 100410 / VKM B-2274 / 506</strain>
    </source>
</reference>
<keyword evidence="2" id="KW-0255">Endonuclease</keyword>
<accession>E4UAF5</accession>
<protein>
    <submittedName>
        <fullName evidence="2">Endonuclease/exonuclease/phosphatase</fullName>
    </submittedName>
</protein>
<dbReference type="GO" id="GO:0004519">
    <property type="term" value="F:endonuclease activity"/>
    <property type="evidence" value="ECO:0007669"/>
    <property type="project" value="UniProtKB-KW"/>
</dbReference>
<name>E4UAF5_OCEP5</name>
<evidence type="ECO:0000313" key="3">
    <source>
        <dbReference type="Proteomes" id="UP000008722"/>
    </source>
</evidence>
<dbReference type="Gene3D" id="3.60.10.10">
    <property type="entry name" value="Endonuclease/exonuclease/phosphatase"/>
    <property type="match status" value="1"/>
</dbReference>
<reference evidence="2 3" key="2">
    <citation type="journal article" date="2011" name="Stand. Genomic Sci.">
        <title>Complete genome sequence of Oceanithermus profundus type strain (506).</title>
        <authorList>
            <person name="Pati A."/>
            <person name="Zhang X."/>
            <person name="Lapidus A."/>
            <person name="Nolan M."/>
            <person name="Lucas S."/>
            <person name="Del Rio T.G."/>
            <person name="Tice H."/>
            <person name="Cheng J.F."/>
            <person name="Tapia R."/>
            <person name="Han C."/>
            <person name="Goodwin L."/>
            <person name="Pitluck S."/>
            <person name="Liolios K."/>
            <person name="Pagani I."/>
            <person name="Ivanova N."/>
            <person name="Mavromatis K."/>
            <person name="Chen A."/>
            <person name="Palaniappan K."/>
            <person name="Hauser L."/>
            <person name="Jeffries C.D."/>
            <person name="Brambilla E.M."/>
            <person name="Rohl A."/>
            <person name="Mwirichia R."/>
            <person name="Rohde M."/>
            <person name="Tindall B.J."/>
            <person name="Sikorski J."/>
            <person name="Wirth R."/>
            <person name="Goker M."/>
            <person name="Woyke T."/>
            <person name="Detter J.C."/>
            <person name="Bristow J."/>
            <person name="Eisen J.A."/>
            <person name="Markowitz V."/>
            <person name="Hugenholtz P."/>
            <person name="Kyrpides N.C."/>
            <person name="Klenk H.P."/>
            <person name="Land M."/>
        </authorList>
    </citation>
    <scope>NUCLEOTIDE SEQUENCE [LARGE SCALE GENOMIC DNA]</scope>
    <source>
        <strain evidence="3">DSM 14977 / NBRC 100410 / VKM B-2274 / 506</strain>
    </source>
</reference>
<sequence length="1168" mass="128923">MLAACGPKPGQSPPGNPNPPGGGASPPAPETTVEIGRGGGTIRTENAELAIPENAVYGDRPAKITLKDLPLDAPGPVPPEATLIAAAEVWRHNPFTGENAELQNLLIYPATLRLSLKQAVAPAKNSTHYTEVCSWIGEEGDSVGDKNYWFCHLSDIGPGTEEKGQGYIEVQITGLDSRHQNYYVFQFPKVWANQNCVEAGGRINPNIPAIDFHSFSGACRGRPGGTVSQIGELKAPEETKLSFGERVEPQGGRSLRVLTWNVGQRTKQCFYKLCSENTIRKIIRRLYVNQPGIVTFQEMMVEDTYCARPPPNKDKRVGDFCEIDNGFAPVEPRVINTILAEWERLDPSVQLDYYCEQYECTIVNTAAFTFADPDKRQYLTGGAADTGYLYTQLLSSVDGFALDLYNAHLASPSSASNNLVRARQINELTDRLRGLRSSNGSASVLVIGDHNLCIDCQKHEGRPEPDDLAISDQVALINTPDIGGTTWYDDHDLDAYPSLLVDSQVAEGKKPSILHMATSDFLVTGGLVLHGMIDFPLSNRFYGSCAYAKDPRTGRPSKTVSPGNLTGMDHNALICELRDFGTSSVNVVPTTCGIPTSFTKGTRLFVAGMGLTAKFDPGKPYRFDASLFEVASTEASTWYGFEKVDDFTYAVEIPSVFIPNALIPSSSSTPPVVFVCPEGDLSRCRVAEVKNNEKYVFVELAEPGQCTINYLLAADAGWGAVPEGDFDFVGLPDPYPDDQESGMTYELVLPDWLRLEPAAGTLQPGQRFTEVIDVESAQAFCDGAVEKEGKIRVRTQNPELEFEVPVRLMCAELDVRFEPESYNGGLPNVEPEKRCGRITGTVTVRGADHLREMYAYDVYDGEGNYIETKYDEPLFDFIVEHANYTSHRFPWVGVHDLHRPDEANDWDWSSFPEVPFFSWTSSCAFDEGLHQVNSFYLVHPKVQQGYTRVERMASRLSAPLSFTIHDNRFPGAVYNSARYCVPDGNGGEVCTEANALVQISTTGDIDQAIPLDYRAWQFALHPFAEVFFEGAELRDDEGNLLATMNYDFDAFIPPDQIRYCRIGQGNAFFRSDETFFGVDGVPPVYWTQNIELHRAGDGSLVPYLIEGVFGWECYPSWDVAVGSADQQTLELRRGELQPLGASEPVLQRGPEKWPGGFMRFNQRGAGSP</sequence>
<keyword evidence="2" id="KW-0540">Nuclease</keyword>
<dbReference type="InterPro" id="IPR036691">
    <property type="entry name" value="Endo/exonu/phosph_ase_sf"/>
</dbReference>
<dbReference type="AlphaFoldDB" id="E4UAF5"/>
<dbReference type="KEGG" id="opr:Ocepr_2211"/>
<organism evidence="2 3">
    <name type="scientific">Oceanithermus profundus (strain DSM 14977 / NBRC 100410 / VKM B-2274 / 506)</name>
    <dbReference type="NCBI Taxonomy" id="670487"/>
    <lineage>
        <taxon>Bacteria</taxon>
        <taxon>Thermotogati</taxon>
        <taxon>Deinococcota</taxon>
        <taxon>Deinococci</taxon>
        <taxon>Thermales</taxon>
        <taxon>Thermaceae</taxon>
        <taxon>Oceanithermus</taxon>
    </lineage>
</organism>
<dbReference type="EMBL" id="CP002361">
    <property type="protein sequence ID" value="ADR37660.1"/>
    <property type="molecule type" value="Genomic_DNA"/>
</dbReference>
<evidence type="ECO:0000256" key="1">
    <source>
        <dbReference type="SAM" id="MobiDB-lite"/>
    </source>
</evidence>
<gene>
    <name evidence="2" type="ordered locus">Ocepr_2211</name>
</gene>
<dbReference type="Proteomes" id="UP000008722">
    <property type="component" value="Chromosome"/>
</dbReference>
<evidence type="ECO:0000313" key="2">
    <source>
        <dbReference type="EMBL" id="ADR37660.1"/>
    </source>
</evidence>
<keyword evidence="2" id="KW-0269">Exonuclease</keyword>
<dbReference type="STRING" id="670487.Ocepr_2211"/>
<dbReference type="HOGENOM" id="CLU_274387_0_0_0"/>
<feature type="region of interest" description="Disordered" evidence="1">
    <location>
        <begin position="1"/>
        <end position="38"/>
    </location>
</feature>
<keyword evidence="2" id="KW-0378">Hydrolase</keyword>